<dbReference type="InterPro" id="IPR055140">
    <property type="entry name" value="Thiolase_C_2"/>
</dbReference>
<protein>
    <submittedName>
        <fullName evidence="4">Thiolase domain-containing protein</fullName>
    </submittedName>
</protein>
<gene>
    <name evidence="4" type="ORF">H1011_03700</name>
</gene>
<dbReference type="InterPro" id="IPR020616">
    <property type="entry name" value="Thiolase_N"/>
</dbReference>
<evidence type="ECO:0000259" key="2">
    <source>
        <dbReference type="Pfam" id="PF00108"/>
    </source>
</evidence>
<dbReference type="NCBIfam" id="NF004720">
    <property type="entry name" value="PRK06064.1"/>
    <property type="match status" value="1"/>
</dbReference>
<dbReference type="CDD" id="cd00829">
    <property type="entry name" value="SCP-x_thiolase"/>
    <property type="match status" value="1"/>
</dbReference>
<keyword evidence="1" id="KW-0414">Isoprene biosynthesis</keyword>
<dbReference type="EMBL" id="DVAD01000018">
    <property type="protein sequence ID" value="HIJ99890.1"/>
    <property type="molecule type" value="Genomic_DNA"/>
</dbReference>
<accession>A0A832V0K8</accession>
<dbReference type="Gene3D" id="3.40.47.10">
    <property type="match status" value="1"/>
</dbReference>
<reference evidence="4 5" key="1">
    <citation type="journal article" name="Nat. Commun.">
        <title>Undinarchaeota illuminate DPANN phylogeny and the impact of gene transfer on archaeal evolution.</title>
        <authorList>
            <person name="Dombrowski N."/>
            <person name="Williams T.A."/>
            <person name="Sun J."/>
            <person name="Woodcroft B.J."/>
            <person name="Lee J.H."/>
            <person name="Minh B.Q."/>
            <person name="Rinke C."/>
            <person name="Spang A."/>
        </authorList>
    </citation>
    <scope>NUCLEOTIDE SEQUENCE [LARGE SCALE GENOMIC DNA]</scope>
    <source>
        <strain evidence="4">MAG_bin17</strain>
    </source>
</reference>
<evidence type="ECO:0000256" key="1">
    <source>
        <dbReference type="ARBA" id="ARBA00023229"/>
    </source>
</evidence>
<organism evidence="4 5">
    <name type="scientific">Candidatus Undinarchaeum marinum</name>
    <dbReference type="NCBI Taxonomy" id="2756141"/>
    <lineage>
        <taxon>Archaea</taxon>
        <taxon>Candidatus Undinarchaeota</taxon>
        <taxon>Candidatus Undinarchaeia</taxon>
        <taxon>Candidatus Undinarchaeales</taxon>
        <taxon>Candidatus Undinarchaeaceae</taxon>
        <taxon>Candidatus Undinarchaeum</taxon>
    </lineage>
</organism>
<dbReference type="PANTHER" id="PTHR42870">
    <property type="entry name" value="ACETYL-COA C-ACETYLTRANSFERASE"/>
    <property type="match status" value="1"/>
</dbReference>
<evidence type="ECO:0000259" key="3">
    <source>
        <dbReference type="Pfam" id="PF22691"/>
    </source>
</evidence>
<dbReference type="Pfam" id="PF00108">
    <property type="entry name" value="Thiolase_N"/>
    <property type="match status" value="1"/>
</dbReference>
<proteinExistence type="predicted"/>
<dbReference type="Pfam" id="PF22691">
    <property type="entry name" value="Thiolase_C_1"/>
    <property type="match status" value="1"/>
</dbReference>
<dbReference type="AlphaFoldDB" id="A0A832V0K8"/>
<dbReference type="InterPro" id="IPR002155">
    <property type="entry name" value="Thiolase"/>
</dbReference>
<dbReference type="Proteomes" id="UP000604391">
    <property type="component" value="Unassembled WGS sequence"/>
</dbReference>
<keyword evidence="5" id="KW-1185">Reference proteome</keyword>
<dbReference type="GO" id="GO:0016747">
    <property type="term" value="F:acyltransferase activity, transferring groups other than amino-acyl groups"/>
    <property type="evidence" value="ECO:0007669"/>
    <property type="project" value="InterPro"/>
</dbReference>
<dbReference type="InterPro" id="IPR016039">
    <property type="entry name" value="Thiolase-like"/>
</dbReference>
<feature type="domain" description="Thiolase C-terminal" evidence="3">
    <location>
        <begin position="241"/>
        <end position="386"/>
    </location>
</feature>
<dbReference type="GO" id="GO:0008299">
    <property type="term" value="P:isoprenoid biosynthetic process"/>
    <property type="evidence" value="ECO:0007669"/>
    <property type="project" value="UniProtKB-KW"/>
</dbReference>
<comment type="caution">
    <text evidence="4">The sequence shown here is derived from an EMBL/GenBank/DDBJ whole genome shotgun (WGS) entry which is preliminary data.</text>
</comment>
<evidence type="ECO:0000313" key="4">
    <source>
        <dbReference type="EMBL" id="HIJ99890.1"/>
    </source>
</evidence>
<sequence>MNQEVAIIGIGMTKFGELWNRSFRQLFVEAGSEALEDAGIKSEEIGALFGGNMSAGQFIGQEHLASLIMDHSNMTPQPATRVEAACASGGLALRTAYMSIKSGMHDVVIAAGAEKMTDVLPSKTTGALATAADQEWEAGFGATFPGLYAMIARRHMHEFGTTEEQLASVSVKNHYNGSKNPKAQFQNEITIDDVLSSPMVADPLKLFDCSPVSDGAAALVLASAEKAKELCENPVWIAGSGQASDTLALHSRKSLTTLNATVEAGRQAYKQAGITSKDIGAAEVHDCFTIAELCAIEDLGFCEKGDGGKFTEQGETGLKGSIPVNTSGGLKTKGHPVGATGIAQAIEASLQLRGEAGDRQIDDLEYVLTHNVGGSGGTAAVHIFSR</sequence>
<feature type="domain" description="Thiolase N-terminal" evidence="2">
    <location>
        <begin position="5"/>
        <end position="224"/>
    </location>
</feature>
<dbReference type="SUPFAM" id="SSF53901">
    <property type="entry name" value="Thiolase-like"/>
    <property type="match status" value="1"/>
</dbReference>
<evidence type="ECO:0000313" key="5">
    <source>
        <dbReference type="Proteomes" id="UP000604391"/>
    </source>
</evidence>
<dbReference type="PANTHER" id="PTHR42870:SF6">
    <property type="entry name" value="ACETYL-COA C-ACYLTRANSFERASE"/>
    <property type="match status" value="1"/>
</dbReference>
<dbReference type="PIRSF" id="PIRSF000429">
    <property type="entry name" value="Ac-CoA_Ac_transf"/>
    <property type="match status" value="1"/>
</dbReference>
<name>A0A832V0K8_9ARCH</name>